<dbReference type="Gene3D" id="3.10.290.10">
    <property type="entry name" value="RNA-binding S4 domain"/>
    <property type="match status" value="1"/>
</dbReference>
<reference evidence="3 4" key="1">
    <citation type="submission" date="2018-03" db="EMBL/GenBank/DDBJ databases">
        <title>Genomic Encyclopedia of Archaeal and Bacterial Type Strains, Phase II (KMG-II): from individual species to whole genera.</title>
        <authorList>
            <person name="Goeker M."/>
        </authorList>
    </citation>
    <scope>NUCLEOTIDE SEQUENCE [LARGE SCALE GENOMIC DNA]</scope>
    <source>
        <strain evidence="3 4">DSM 28229</strain>
    </source>
</reference>
<dbReference type="Pfam" id="PF01479">
    <property type="entry name" value="S4"/>
    <property type="match status" value="1"/>
</dbReference>
<evidence type="ECO:0000256" key="1">
    <source>
        <dbReference type="PROSITE-ProRule" id="PRU00182"/>
    </source>
</evidence>
<keyword evidence="4" id="KW-1185">Reference proteome</keyword>
<feature type="domain" description="RNA-binding S4" evidence="2">
    <location>
        <begin position="1"/>
        <end position="60"/>
    </location>
</feature>
<dbReference type="GO" id="GO:0003723">
    <property type="term" value="F:RNA binding"/>
    <property type="evidence" value="ECO:0007669"/>
    <property type="project" value="UniProtKB-KW"/>
</dbReference>
<evidence type="ECO:0000259" key="2">
    <source>
        <dbReference type="SMART" id="SM00363"/>
    </source>
</evidence>
<dbReference type="PROSITE" id="PS50889">
    <property type="entry name" value="S4"/>
    <property type="match status" value="1"/>
</dbReference>
<organism evidence="3 4">
    <name type="scientific">Sediminitomix flava</name>
    <dbReference type="NCBI Taxonomy" id="379075"/>
    <lineage>
        <taxon>Bacteria</taxon>
        <taxon>Pseudomonadati</taxon>
        <taxon>Bacteroidota</taxon>
        <taxon>Cytophagia</taxon>
        <taxon>Cytophagales</taxon>
        <taxon>Flammeovirgaceae</taxon>
        <taxon>Sediminitomix</taxon>
    </lineage>
</organism>
<dbReference type="SUPFAM" id="SSF55174">
    <property type="entry name" value="Alpha-L RNA-binding motif"/>
    <property type="match status" value="1"/>
</dbReference>
<dbReference type="Proteomes" id="UP000245535">
    <property type="component" value="Unassembled WGS sequence"/>
</dbReference>
<dbReference type="RefSeq" id="WP_109616777.1">
    <property type="nucleotide sequence ID" value="NZ_QGDO01000002.1"/>
</dbReference>
<dbReference type="InterPro" id="IPR002942">
    <property type="entry name" value="S4_RNA-bd"/>
</dbReference>
<dbReference type="CDD" id="cd00165">
    <property type="entry name" value="S4"/>
    <property type="match status" value="1"/>
</dbReference>
<dbReference type="InterPro" id="IPR036986">
    <property type="entry name" value="S4_RNA-bd_sf"/>
</dbReference>
<accession>A0A315ZC22</accession>
<dbReference type="EMBL" id="QGDO01000002">
    <property type="protein sequence ID" value="PWJ42643.1"/>
    <property type="molecule type" value="Genomic_DNA"/>
</dbReference>
<sequence length="102" mass="11914">MRIDKCLWALRLFKSRTIATEACKNGQVKLNGAFVKPSAKVSEGDHVEIFKKPIWREYLLKELVEKRVAASIAVECYEEMTSEEELKKLQDFIDEKQFYLGR</sequence>
<protein>
    <submittedName>
        <fullName evidence="3">Ribosome-associated heat shock protein Hsp15</fullName>
    </submittedName>
</protein>
<gene>
    <name evidence="3" type="ORF">BC781_102187</name>
</gene>
<dbReference type="SMART" id="SM00363">
    <property type="entry name" value="S4"/>
    <property type="match status" value="1"/>
</dbReference>
<keyword evidence="3" id="KW-0346">Stress response</keyword>
<dbReference type="AlphaFoldDB" id="A0A315ZC22"/>
<evidence type="ECO:0000313" key="3">
    <source>
        <dbReference type="EMBL" id="PWJ42643.1"/>
    </source>
</evidence>
<proteinExistence type="predicted"/>
<dbReference type="OrthoDB" id="9797176at2"/>
<name>A0A315ZC22_SEDFL</name>
<comment type="caution">
    <text evidence="3">The sequence shown here is derived from an EMBL/GenBank/DDBJ whole genome shotgun (WGS) entry which is preliminary data.</text>
</comment>
<evidence type="ECO:0000313" key="4">
    <source>
        <dbReference type="Proteomes" id="UP000245535"/>
    </source>
</evidence>
<keyword evidence="1" id="KW-0694">RNA-binding</keyword>